<proteinExistence type="predicted"/>
<dbReference type="EMBL" id="MN812206">
    <property type="protein sequence ID" value="QHB38621.1"/>
    <property type="molecule type" value="Genomic_DNA"/>
</dbReference>
<name>A0A6B9LFH5_9CAUD</name>
<organism evidence="1 2">
    <name type="scientific">Flavobacterium phage vB_FspS_filifjonk9-1</name>
    <dbReference type="NCBI Taxonomy" id="2686245"/>
    <lineage>
        <taxon>Viruses</taxon>
        <taxon>Duplodnaviria</taxon>
        <taxon>Heunggongvirae</taxon>
        <taxon>Uroviricota</taxon>
        <taxon>Caudoviricetes</taxon>
        <taxon>Muminvirus</taxon>
        <taxon>Muminvirus filifjonk</taxon>
    </lineage>
</organism>
<evidence type="ECO:0000313" key="2">
    <source>
        <dbReference type="Proteomes" id="UP000464173"/>
    </source>
</evidence>
<accession>A0A6B9LFH5</accession>
<reference evidence="1 2" key="1">
    <citation type="journal article" date="2020" name="Viruses">
        <title>Diversity and Host Interactions Among Virulent and Temperate Baltic Sea Flavobacterium Phages.</title>
        <authorList>
            <person name="Nilsson E."/>
            <person name="Bayfield O.W."/>
            <person name="Lundin D."/>
            <person name="Antson A.A."/>
            <person name="Holmfeldt K."/>
        </authorList>
    </citation>
    <scope>NUCLEOTIDE SEQUENCE [LARGE SCALE GENOMIC DNA]</scope>
</reference>
<gene>
    <name evidence="1" type="ORF">filifjonk91_gp004</name>
</gene>
<dbReference type="Proteomes" id="UP000464173">
    <property type="component" value="Segment"/>
</dbReference>
<protein>
    <submittedName>
        <fullName evidence="1">Uncharacterized protein</fullName>
    </submittedName>
</protein>
<evidence type="ECO:0000313" key="1">
    <source>
        <dbReference type="EMBL" id="QHB38621.1"/>
    </source>
</evidence>
<keyword evidence="2" id="KW-1185">Reference proteome</keyword>
<sequence length="82" mass="9778">MYLLNFEKEEQGFTKFYATRENIKANIGKRICYVDRVDPHRGYFSVQYGIIHSIRYSTLYLNDMDKEVDIRDIKDCGIENES</sequence>